<proteinExistence type="inferred from homology"/>
<dbReference type="Pfam" id="PF14361">
    <property type="entry name" value="RsbRD_N"/>
    <property type="match status" value="1"/>
</dbReference>
<feature type="domain" description="RsbT co-antagonist protein RsbRD N-terminal" evidence="3">
    <location>
        <begin position="28"/>
        <end position="168"/>
    </location>
</feature>
<keyword evidence="6" id="KW-1185">Reference proteome</keyword>
<comment type="caution">
    <text evidence="5">The sequence shown here is derived from an EMBL/GenBank/DDBJ whole genome shotgun (WGS) entry which is preliminary data.</text>
</comment>
<feature type="domain" description="PucR C-terminal helix-turn-helix" evidence="2">
    <location>
        <begin position="356"/>
        <end position="411"/>
    </location>
</feature>
<sequence>MPDPSSDERTIAEAAAVIVGRLTARLDEVTRVTQERVISEISELRGDAQLLQLLRDTVATNIDTYFSSIRHNIPIDQVEPPTPALEYARRLAQRDVSANALVRAYRLGHQLVLGVVLDEVRASEVDPRLSLDVYELVSATSFDYIDWISRRVVATYQDERERWVENRNSIRASRVRELLSSDDTDIDALTTAIRYPLRRHHLAAVVWCAETERGDDITAMERFVAGLATAVGAHEAPLFIPVDDVTGWAWIPLPADATAGALSRLRDFAAGAAEAPWLAAGSPLPGIEGFRRSHQQAKDARAVATAAGAEPRRVIAAGDPGLAVAALFGANLGAAAALVAEALGPLAAATESDERLRDTLRVFLRNGASYTAAADELHLHHNSVKYRVGRAIERRGRPIDDDRLDVEIALLLCEWFGTAVLS</sequence>
<dbReference type="EMBL" id="LQPZ01000032">
    <property type="protein sequence ID" value="ORX02397.1"/>
    <property type="molecule type" value="Genomic_DNA"/>
</dbReference>
<evidence type="ECO:0000259" key="2">
    <source>
        <dbReference type="Pfam" id="PF13556"/>
    </source>
</evidence>
<dbReference type="InterPro" id="IPR025751">
    <property type="entry name" value="RsbRD_N_dom"/>
</dbReference>
<evidence type="ECO:0000256" key="1">
    <source>
        <dbReference type="ARBA" id="ARBA00006754"/>
    </source>
</evidence>
<comment type="similarity">
    <text evidence="1">Belongs to the CdaR family.</text>
</comment>
<dbReference type="InterPro" id="IPR051448">
    <property type="entry name" value="CdaR-like_regulators"/>
</dbReference>
<evidence type="ECO:0000259" key="3">
    <source>
        <dbReference type="Pfam" id="PF14361"/>
    </source>
</evidence>
<name>A0A1X2EIZ6_9MYCO</name>
<dbReference type="InterPro" id="IPR025736">
    <property type="entry name" value="PucR_C-HTH_dom"/>
</dbReference>
<evidence type="ECO:0000313" key="6">
    <source>
        <dbReference type="Proteomes" id="UP000193090"/>
    </source>
</evidence>
<dbReference type="Pfam" id="PF13556">
    <property type="entry name" value="HTH_30"/>
    <property type="match status" value="1"/>
</dbReference>
<dbReference type="Gene3D" id="1.10.10.2840">
    <property type="entry name" value="PucR C-terminal helix-turn-helix domain"/>
    <property type="match status" value="1"/>
</dbReference>
<dbReference type="PANTHER" id="PTHR33744">
    <property type="entry name" value="CARBOHYDRATE DIACID REGULATOR"/>
    <property type="match status" value="1"/>
</dbReference>
<dbReference type="AlphaFoldDB" id="A0A1X2EIZ6"/>
<dbReference type="Proteomes" id="UP000193090">
    <property type="component" value="Unassembled WGS sequence"/>
</dbReference>
<dbReference type="Pfam" id="PF17853">
    <property type="entry name" value="GGDEF_2"/>
    <property type="match status" value="1"/>
</dbReference>
<organism evidence="5 6">
    <name type="scientific">Mycolicibacillus trivialis</name>
    <dbReference type="NCBI Taxonomy" id="1798"/>
    <lineage>
        <taxon>Bacteria</taxon>
        <taxon>Bacillati</taxon>
        <taxon>Actinomycetota</taxon>
        <taxon>Actinomycetes</taxon>
        <taxon>Mycobacteriales</taxon>
        <taxon>Mycobacteriaceae</taxon>
        <taxon>Mycolicibacillus</taxon>
    </lineage>
</organism>
<evidence type="ECO:0000313" key="5">
    <source>
        <dbReference type="EMBL" id="ORX02397.1"/>
    </source>
</evidence>
<feature type="domain" description="CdaR GGDEF-like" evidence="4">
    <location>
        <begin position="181"/>
        <end position="302"/>
    </location>
</feature>
<dbReference type="RefSeq" id="WP_085110519.1">
    <property type="nucleotide sequence ID" value="NZ_JACKSN010000070.1"/>
</dbReference>
<dbReference type="InterPro" id="IPR042070">
    <property type="entry name" value="PucR_C-HTH_sf"/>
</dbReference>
<accession>A0A1X2EIZ6</accession>
<dbReference type="PANTHER" id="PTHR33744:SF1">
    <property type="entry name" value="DNA-BINDING TRANSCRIPTIONAL ACTIVATOR ADER"/>
    <property type="match status" value="1"/>
</dbReference>
<dbReference type="STRING" id="1798.AWC30_12515"/>
<evidence type="ECO:0000259" key="4">
    <source>
        <dbReference type="Pfam" id="PF17853"/>
    </source>
</evidence>
<dbReference type="InterPro" id="IPR041522">
    <property type="entry name" value="CdaR_GGDEF"/>
</dbReference>
<dbReference type="OrthoDB" id="3663486at2"/>
<gene>
    <name evidence="5" type="ORF">AWC30_12515</name>
</gene>
<reference evidence="5 6" key="1">
    <citation type="submission" date="2016-01" db="EMBL/GenBank/DDBJ databases">
        <title>The new phylogeny of the genus Mycobacterium.</title>
        <authorList>
            <person name="Tarcisio F."/>
            <person name="Conor M."/>
            <person name="Antonella G."/>
            <person name="Elisabetta G."/>
            <person name="Giulia F.S."/>
            <person name="Sara T."/>
            <person name="Anna F."/>
            <person name="Clotilde B."/>
            <person name="Roberto B."/>
            <person name="Veronica D.S."/>
            <person name="Fabio R."/>
            <person name="Monica P."/>
            <person name="Olivier J."/>
            <person name="Enrico T."/>
            <person name="Nicola S."/>
        </authorList>
    </citation>
    <scope>NUCLEOTIDE SEQUENCE [LARGE SCALE GENOMIC DNA]</scope>
    <source>
        <strain evidence="5 6">DSM 44153</strain>
    </source>
</reference>
<protein>
    <submittedName>
        <fullName evidence="5">PucR family transcriptional regulator</fullName>
    </submittedName>
</protein>